<dbReference type="Gene3D" id="3.40.50.300">
    <property type="entry name" value="P-loop containing nucleotide triphosphate hydrolases"/>
    <property type="match status" value="1"/>
</dbReference>
<keyword evidence="1" id="KW-0479">Metal-binding</keyword>
<name>A0A423U1R1_PENVA</name>
<dbReference type="Pfam" id="PF13167">
    <property type="entry name" value="GTP-bdg_N"/>
    <property type="match status" value="1"/>
</dbReference>
<dbReference type="Pfam" id="PF01926">
    <property type="entry name" value="MMR_HSR1"/>
    <property type="match status" value="1"/>
</dbReference>
<dbReference type="STRING" id="6689.A0A423U1R1"/>
<comment type="caution">
    <text evidence="7">The sequence shown here is derived from an EMBL/GenBank/DDBJ whole genome shotgun (WGS) entry which is preliminary data.</text>
</comment>
<dbReference type="FunFam" id="3.40.50.300:FF:000886">
    <property type="entry name" value="Putative GTP-binding protein 6"/>
    <property type="match status" value="1"/>
</dbReference>
<dbReference type="PANTHER" id="PTHR10229">
    <property type="entry name" value="GTP-BINDING PROTEIN HFLX"/>
    <property type="match status" value="1"/>
</dbReference>
<feature type="domain" description="Hflx-type G" evidence="6">
    <location>
        <begin position="377"/>
        <end position="539"/>
    </location>
</feature>
<dbReference type="AlphaFoldDB" id="A0A423U1R1"/>
<dbReference type="InterPro" id="IPR026788">
    <property type="entry name" value="Tmem141"/>
</dbReference>
<dbReference type="GO" id="GO:0005737">
    <property type="term" value="C:cytoplasm"/>
    <property type="evidence" value="ECO:0007669"/>
    <property type="project" value="TreeGrafter"/>
</dbReference>
<dbReference type="InterPro" id="IPR038259">
    <property type="entry name" value="Tmem141_sf"/>
</dbReference>
<feature type="region of interest" description="Disordered" evidence="5">
    <location>
        <begin position="148"/>
        <end position="167"/>
    </location>
</feature>
<dbReference type="GO" id="GO:0046872">
    <property type="term" value="F:metal ion binding"/>
    <property type="evidence" value="ECO:0007669"/>
    <property type="project" value="UniProtKB-KW"/>
</dbReference>
<dbReference type="EMBL" id="QCYY01000795">
    <property type="protein sequence ID" value="ROT82631.1"/>
    <property type="molecule type" value="Genomic_DNA"/>
</dbReference>
<dbReference type="OrthoDB" id="10268034at2759"/>
<reference evidence="7 8" key="1">
    <citation type="submission" date="2018-04" db="EMBL/GenBank/DDBJ databases">
        <authorList>
            <person name="Zhang X."/>
            <person name="Yuan J."/>
            <person name="Li F."/>
            <person name="Xiang J."/>
        </authorList>
    </citation>
    <scope>NUCLEOTIDE SEQUENCE [LARGE SCALE GENOMIC DNA]</scope>
    <source>
        <tissue evidence="7">Muscle</tissue>
    </source>
</reference>
<evidence type="ECO:0000313" key="8">
    <source>
        <dbReference type="Proteomes" id="UP000283509"/>
    </source>
</evidence>
<dbReference type="Gene3D" id="1.10.3350.20">
    <property type="entry name" value="Tmem141 protein family"/>
    <property type="match status" value="1"/>
</dbReference>
<dbReference type="Pfam" id="PF15110">
    <property type="entry name" value="TMEM141"/>
    <property type="match status" value="1"/>
</dbReference>
<dbReference type="InterPro" id="IPR006073">
    <property type="entry name" value="GTP-bd"/>
</dbReference>
<dbReference type="InterPro" id="IPR016496">
    <property type="entry name" value="GTPase_HflX"/>
</dbReference>
<evidence type="ECO:0000256" key="5">
    <source>
        <dbReference type="SAM" id="MobiDB-lite"/>
    </source>
</evidence>
<sequence length="651" mass="72328">MLLPYNSPLSFVTISQQRSEIRTGSKGTRLGSRRFVGKMNNNTELINQYKDAFPAFGGYMECMSRTLLTGLSSFCLAFGGTYITQHLTSKYLPYGRKNHIIVSSLIACAVAYKVTSIRAEACQAGCHFKNAILNHTRSFTTSKSMLKKKKKATKRMTPPPEDTDEDFEKSILEDPDFSNLREGMEDLNIRKYLSGSVSHIGTIVLQPWVKWGPKMKRNTTAQLMLEEAATLVSTLPGVKVVAKEVVPVKSLDGKMIFGSGTLARLISEARTTRTAVSVFISVDMLKRSQIEELEAAFGMKVWDRYSVVLGIFQHNAHTREAKLQVALAELPYIRKRLPGERERMMIMEREKRIRNALNRLAGKRALIRRGRTRSNLPTVAVVGYTNSGKTSLIRSITGDESVEGKNSLFATLDVTAHGGRLPCGLEVAFIDTVGFIQDIPTELVASFRATLEDAVCADVVIHVRDASHPDYELQGITVHETLSSLPLSEETPVITVANKADLTLVKPKDEFGEHMLSATTGQGIPEFLDYLQEVVLKVTGRRSWRFSLPTGSPEIQWLRNVAGIVSEEMDPENLQPLGVAITCLLSLFSLPFRLCHLSSFLLICLSSTFSTVPFALLPLLRISSSVLSRHVQTAPSRYSLLLPLYLPSYLF</sequence>
<evidence type="ECO:0000256" key="4">
    <source>
        <dbReference type="ARBA" id="ARBA00023134"/>
    </source>
</evidence>
<dbReference type="GO" id="GO:0043022">
    <property type="term" value="F:ribosome binding"/>
    <property type="evidence" value="ECO:0007669"/>
    <property type="project" value="TreeGrafter"/>
</dbReference>
<evidence type="ECO:0000256" key="1">
    <source>
        <dbReference type="ARBA" id="ARBA00022723"/>
    </source>
</evidence>
<protein>
    <submittedName>
        <fullName evidence="7">Putative GTP-binding protein 6</fullName>
    </submittedName>
</protein>
<evidence type="ECO:0000256" key="2">
    <source>
        <dbReference type="ARBA" id="ARBA00022741"/>
    </source>
</evidence>
<dbReference type="SUPFAM" id="SSF52540">
    <property type="entry name" value="P-loop containing nucleoside triphosphate hydrolases"/>
    <property type="match status" value="1"/>
</dbReference>
<dbReference type="InterPro" id="IPR042108">
    <property type="entry name" value="GTPase_HflX_N_sf"/>
</dbReference>
<evidence type="ECO:0000256" key="3">
    <source>
        <dbReference type="ARBA" id="ARBA00022842"/>
    </source>
</evidence>
<dbReference type="Gene3D" id="3.40.50.11060">
    <property type="entry name" value="GTPase HflX, N-terminal domain"/>
    <property type="match status" value="1"/>
</dbReference>
<accession>A0A423U1R1</accession>
<evidence type="ECO:0000313" key="7">
    <source>
        <dbReference type="EMBL" id="ROT82631.1"/>
    </source>
</evidence>
<reference evidence="7 8" key="2">
    <citation type="submission" date="2019-01" db="EMBL/GenBank/DDBJ databases">
        <title>The decoding of complex shrimp genome reveals the adaptation for benthos swimmer, frequently molting mechanism and breeding impact on genome.</title>
        <authorList>
            <person name="Sun Y."/>
            <person name="Gao Y."/>
            <person name="Yu Y."/>
        </authorList>
    </citation>
    <scope>NUCLEOTIDE SEQUENCE [LARGE SCALE GENOMIC DNA]</scope>
    <source>
        <tissue evidence="7">Muscle</tissue>
    </source>
</reference>
<dbReference type="PROSITE" id="PS51705">
    <property type="entry name" value="G_HFLX"/>
    <property type="match status" value="1"/>
</dbReference>
<dbReference type="PANTHER" id="PTHR10229:SF0">
    <property type="entry name" value="GTP-BINDING PROTEIN 6-RELATED"/>
    <property type="match status" value="1"/>
</dbReference>
<dbReference type="InterPro" id="IPR025121">
    <property type="entry name" value="GTPase_HflX_N"/>
</dbReference>
<keyword evidence="8" id="KW-1185">Reference proteome</keyword>
<keyword evidence="2" id="KW-0547">Nucleotide-binding</keyword>
<dbReference type="Proteomes" id="UP000283509">
    <property type="component" value="Unassembled WGS sequence"/>
</dbReference>
<dbReference type="CDD" id="cd01878">
    <property type="entry name" value="HflX"/>
    <property type="match status" value="1"/>
</dbReference>
<dbReference type="GO" id="GO:0005525">
    <property type="term" value="F:GTP binding"/>
    <property type="evidence" value="ECO:0007669"/>
    <property type="project" value="UniProtKB-KW"/>
</dbReference>
<keyword evidence="3" id="KW-0460">Magnesium</keyword>
<dbReference type="InterPro" id="IPR030394">
    <property type="entry name" value="G_HFLX_dom"/>
</dbReference>
<dbReference type="InterPro" id="IPR027417">
    <property type="entry name" value="P-loop_NTPase"/>
</dbReference>
<evidence type="ECO:0000259" key="6">
    <source>
        <dbReference type="PROSITE" id="PS51705"/>
    </source>
</evidence>
<keyword evidence="4" id="KW-0342">GTP-binding</keyword>
<proteinExistence type="predicted"/>
<organism evidence="7 8">
    <name type="scientific">Penaeus vannamei</name>
    <name type="common">Whiteleg shrimp</name>
    <name type="synonym">Litopenaeus vannamei</name>
    <dbReference type="NCBI Taxonomy" id="6689"/>
    <lineage>
        <taxon>Eukaryota</taxon>
        <taxon>Metazoa</taxon>
        <taxon>Ecdysozoa</taxon>
        <taxon>Arthropoda</taxon>
        <taxon>Crustacea</taxon>
        <taxon>Multicrustacea</taxon>
        <taxon>Malacostraca</taxon>
        <taxon>Eumalacostraca</taxon>
        <taxon>Eucarida</taxon>
        <taxon>Decapoda</taxon>
        <taxon>Dendrobranchiata</taxon>
        <taxon>Penaeoidea</taxon>
        <taxon>Penaeidae</taxon>
        <taxon>Penaeus</taxon>
    </lineage>
</organism>
<gene>
    <name evidence="7" type="ORF">C7M84_024203</name>
</gene>